<keyword evidence="2" id="KW-1133">Transmembrane helix</keyword>
<dbReference type="GO" id="GO:0008324">
    <property type="term" value="F:monoatomic cation transmembrane transporter activity"/>
    <property type="evidence" value="ECO:0007669"/>
    <property type="project" value="InterPro"/>
</dbReference>
<dbReference type="AlphaFoldDB" id="F3Z146"/>
<evidence type="ECO:0000256" key="1">
    <source>
        <dbReference type="ARBA" id="ARBA00004651"/>
    </source>
</evidence>
<dbReference type="RefSeq" id="WP_014259719.1">
    <property type="nucleotide sequence ID" value="NC_016629.1"/>
</dbReference>
<dbReference type="PROSITE" id="PS51201">
    <property type="entry name" value="RCK_N"/>
    <property type="match status" value="1"/>
</dbReference>
<dbReference type="Pfam" id="PF07885">
    <property type="entry name" value="Ion_trans_2"/>
    <property type="match status" value="1"/>
</dbReference>
<accession>F3Z146</accession>
<dbReference type="InterPro" id="IPR050721">
    <property type="entry name" value="Trk_Ktr_HKT_K-transport"/>
</dbReference>
<feature type="domain" description="RCK C-terminal" evidence="4">
    <location>
        <begin position="263"/>
        <end position="347"/>
    </location>
</feature>
<dbReference type="InterPro" id="IPR013099">
    <property type="entry name" value="K_chnl_dom"/>
</dbReference>
<dbReference type="HOGENOM" id="CLU_035216_0_0_7"/>
<feature type="transmembrane region" description="Helical" evidence="2">
    <location>
        <begin position="24"/>
        <end position="46"/>
    </location>
</feature>
<evidence type="ECO:0000259" key="4">
    <source>
        <dbReference type="PROSITE" id="PS51202"/>
    </source>
</evidence>
<feature type="transmembrane region" description="Helical" evidence="2">
    <location>
        <begin position="83"/>
        <end position="109"/>
    </location>
</feature>
<gene>
    <name evidence="5" type="ORF">Desaf_1608</name>
</gene>
<proteinExistence type="predicted"/>
<organism evidence="5 6">
    <name type="scientific">Desulfocurvibacter africanus subsp. africanus str. Walvis Bay</name>
    <dbReference type="NCBI Taxonomy" id="690850"/>
    <lineage>
        <taxon>Bacteria</taxon>
        <taxon>Pseudomonadati</taxon>
        <taxon>Thermodesulfobacteriota</taxon>
        <taxon>Desulfovibrionia</taxon>
        <taxon>Desulfovibrionales</taxon>
        <taxon>Desulfovibrionaceae</taxon>
        <taxon>Desulfocurvibacter</taxon>
    </lineage>
</organism>
<name>F3Z146_DESAF</name>
<evidence type="ECO:0000256" key="2">
    <source>
        <dbReference type="SAM" id="Phobius"/>
    </source>
</evidence>
<dbReference type="InterPro" id="IPR036291">
    <property type="entry name" value="NAD(P)-bd_dom_sf"/>
</dbReference>
<dbReference type="eggNOG" id="COG1226">
    <property type="taxonomic scope" value="Bacteria"/>
</dbReference>
<dbReference type="SUPFAM" id="SSF116726">
    <property type="entry name" value="TrkA C-terminal domain-like"/>
    <property type="match status" value="2"/>
</dbReference>
<feature type="domain" description="RCK N-terminal" evidence="3">
    <location>
        <begin position="352"/>
        <end position="465"/>
    </location>
</feature>
<dbReference type="Proteomes" id="UP000007844">
    <property type="component" value="Chromosome"/>
</dbReference>
<dbReference type="Pfam" id="PF02254">
    <property type="entry name" value="TrkA_N"/>
    <property type="match status" value="2"/>
</dbReference>
<dbReference type="SUPFAM" id="SSF51735">
    <property type="entry name" value="NAD(P)-binding Rossmann-fold domains"/>
    <property type="match status" value="2"/>
</dbReference>
<dbReference type="Pfam" id="PF02080">
    <property type="entry name" value="TrkA_C"/>
    <property type="match status" value="2"/>
</dbReference>
<keyword evidence="2" id="KW-0472">Membrane</keyword>
<keyword evidence="6" id="KW-1185">Reference proteome</keyword>
<dbReference type="PANTHER" id="PTHR43833:SF9">
    <property type="entry name" value="POTASSIUM CHANNEL PROTEIN YUGO-RELATED"/>
    <property type="match status" value="1"/>
</dbReference>
<dbReference type="STRING" id="690850.Desaf_1608"/>
<dbReference type="KEGG" id="daf:Desaf_1608"/>
<dbReference type="InterPro" id="IPR036721">
    <property type="entry name" value="RCK_C_sf"/>
</dbReference>
<keyword evidence="2" id="KW-0812">Transmembrane</keyword>
<reference evidence="5 6" key="1">
    <citation type="journal article" date="2011" name="J. Bacteriol.">
        <title>Genome sequence of the mercury-methylating and pleomorphic Desulfovibrio africanus Strain Walvis Bay.</title>
        <authorList>
            <person name="Brown S.D."/>
            <person name="Wall J.D."/>
            <person name="Kucken A.M."/>
            <person name="Gilmour C.C."/>
            <person name="Podar M."/>
            <person name="Brandt C.C."/>
            <person name="Teshima H."/>
            <person name="Detter J.C."/>
            <person name="Han C.S."/>
            <person name="Land M.L."/>
            <person name="Lucas S."/>
            <person name="Han J."/>
            <person name="Pennacchio L."/>
            <person name="Nolan M."/>
            <person name="Pitluck S."/>
            <person name="Woyke T."/>
            <person name="Goodwin L."/>
            <person name="Palumbo A.V."/>
            <person name="Elias D.A."/>
        </authorList>
    </citation>
    <scope>NUCLEOTIDE SEQUENCE [LARGE SCALE GENOMIC DNA]</scope>
    <source>
        <strain evidence="5 6">Walvis Bay</strain>
    </source>
</reference>
<dbReference type="PROSITE" id="PS51202">
    <property type="entry name" value="RCK_C"/>
    <property type="match status" value="2"/>
</dbReference>
<sequence>MKYMPSQLMYFFQSRTARRNVSKLLQYLAIIAVLVAVYSVVFHYLMRLEGRDHTWLTGIYWTLTVMSTLGFGDITFTTDLGRAFSLLVLLTGVIYLLVMLPFSFIQFFYAPWLDAQAKARAPRELPSGKAGHVILTSFDPVSASFAKRLIQYGYDYALLQADLPRALELYDQGYKVVVGELDDPETYRRLRVEGAAMVFVNNDDMRNTNIAFTVRELTSNATVIATADMDDSLDILSLAGSSHVFQFTKLLGQALARRLIGSSTRANVIGRLDGLLIAEAPAMRTPLQGKRLRDSRLRETTGVSVVGVWERGNFHIPGPDTLIGQSTVLVLAGTNEQFERYDAVMGKDLPHDSSVIILGGGRVGQAAAQVLEERGISYRIVEKNPKAVRDADKYVLGSAADLDTLLVAGIREAPSVFISTHNDDLNIYLTIYCRKLRPDIQIVSRATLDRNVGTLHAAGADLVMSEASLGANTLINLLRPDNLLMLAEGLNVIRLAVPPSLAGKVLAETDIRARTGCSIIAVHTKDGLQINPDPSLRLGPLDEIIIIGTAEAERCFLRDYAPGGGQVQPRL</sequence>
<dbReference type="InterPro" id="IPR003148">
    <property type="entry name" value="RCK_N"/>
</dbReference>
<dbReference type="Gene3D" id="1.10.287.70">
    <property type="match status" value="1"/>
</dbReference>
<dbReference type="PANTHER" id="PTHR43833">
    <property type="entry name" value="POTASSIUM CHANNEL PROTEIN 2-RELATED-RELATED"/>
    <property type="match status" value="1"/>
</dbReference>
<evidence type="ECO:0000313" key="5">
    <source>
        <dbReference type="EMBL" id="EGJ49944.1"/>
    </source>
</evidence>
<evidence type="ECO:0000313" key="6">
    <source>
        <dbReference type="Proteomes" id="UP000007844"/>
    </source>
</evidence>
<dbReference type="eggNOG" id="COG0569">
    <property type="taxonomic scope" value="Bacteria"/>
</dbReference>
<evidence type="ECO:0000259" key="3">
    <source>
        <dbReference type="PROSITE" id="PS51201"/>
    </source>
</evidence>
<dbReference type="EMBL" id="CP003221">
    <property type="protein sequence ID" value="EGJ49944.1"/>
    <property type="molecule type" value="Genomic_DNA"/>
</dbReference>
<comment type="subcellular location">
    <subcellularLocation>
        <location evidence="1">Cell membrane</location>
        <topology evidence="1">Multi-pass membrane protein</topology>
    </subcellularLocation>
</comment>
<dbReference type="Gene3D" id="3.30.70.1450">
    <property type="entry name" value="Regulator of K+ conductance, C-terminal domain"/>
    <property type="match status" value="2"/>
</dbReference>
<dbReference type="InterPro" id="IPR006037">
    <property type="entry name" value="RCK_C"/>
</dbReference>
<dbReference type="GO" id="GO:0006813">
    <property type="term" value="P:potassium ion transport"/>
    <property type="evidence" value="ECO:0007669"/>
    <property type="project" value="InterPro"/>
</dbReference>
<dbReference type="GO" id="GO:0005886">
    <property type="term" value="C:plasma membrane"/>
    <property type="evidence" value="ECO:0007669"/>
    <property type="project" value="UniProtKB-SubCell"/>
</dbReference>
<dbReference type="Gene3D" id="3.40.50.720">
    <property type="entry name" value="NAD(P)-binding Rossmann-like Domain"/>
    <property type="match status" value="2"/>
</dbReference>
<feature type="transmembrane region" description="Helical" evidence="2">
    <location>
        <begin position="58"/>
        <end position="76"/>
    </location>
</feature>
<feature type="domain" description="RCK C-terminal" evidence="4">
    <location>
        <begin position="481"/>
        <end position="562"/>
    </location>
</feature>
<protein>
    <submittedName>
        <fullName evidence="5">Ion transport 2 domain protein</fullName>
    </submittedName>
</protein>
<dbReference type="SUPFAM" id="SSF81324">
    <property type="entry name" value="Voltage-gated potassium channels"/>
    <property type="match status" value="1"/>
</dbReference>